<accession>A0AAV9N126</accession>
<evidence type="ECO:0000259" key="2">
    <source>
        <dbReference type="Pfam" id="PF04082"/>
    </source>
</evidence>
<feature type="domain" description="Xylanolytic transcriptional activator regulatory" evidence="2">
    <location>
        <begin position="82"/>
        <end position="313"/>
    </location>
</feature>
<comment type="caution">
    <text evidence="3">The sequence shown here is derived from an EMBL/GenBank/DDBJ whole genome shotgun (WGS) entry which is preliminary data.</text>
</comment>
<dbReference type="PANTHER" id="PTHR47425:SF2">
    <property type="entry name" value="FARB-RELATED"/>
    <property type="match status" value="1"/>
</dbReference>
<dbReference type="InterPro" id="IPR007219">
    <property type="entry name" value="XnlR_reg_dom"/>
</dbReference>
<dbReference type="RefSeq" id="XP_064703228.1">
    <property type="nucleotide sequence ID" value="XM_064849927.1"/>
</dbReference>
<dbReference type="CDD" id="cd12148">
    <property type="entry name" value="fungal_TF_MHR"/>
    <property type="match status" value="1"/>
</dbReference>
<keyword evidence="1" id="KW-0539">Nucleus</keyword>
<protein>
    <recommendedName>
        <fullName evidence="2">Xylanolytic transcriptional activator regulatory domain-containing protein</fullName>
    </recommendedName>
</protein>
<gene>
    <name evidence="3" type="ORF">LTR84_006366</name>
</gene>
<keyword evidence="4" id="KW-1185">Reference proteome</keyword>
<dbReference type="EMBL" id="JAVRRD010000024">
    <property type="protein sequence ID" value="KAK5047701.1"/>
    <property type="molecule type" value="Genomic_DNA"/>
</dbReference>
<dbReference type="GO" id="GO:0008270">
    <property type="term" value="F:zinc ion binding"/>
    <property type="evidence" value="ECO:0007669"/>
    <property type="project" value="InterPro"/>
</dbReference>
<dbReference type="GO" id="GO:0006351">
    <property type="term" value="P:DNA-templated transcription"/>
    <property type="evidence" value="ECO:0007669"/>
    <property type="project" value="InterPro"/>
</dbReference>
<dbReference type="GeneID" id="89974538"/>
<evidence type="ECO:0000313" key="3">
    <source>
        <dbReference type="EMBL" id="KAK5047701.1"/>
    </source>
</evidence>
<dbReference type="PANTHER" id="PTHR47425">
    <property type="entry name" value="FARB-RELATED"/>
    <property type="match status" value="1"/>
</dbReference>
<organism evidence="3 4">
    <name type="scientific">Exophiala bonariae</name>
    <dbReference type="NCBI Taxonomy" id="1690606"/>
    <lineage>
        <taxon>Eukaryota</taxon>
        <taxon>Fungi</taxon>
        <taxon>Dikarya</taxon>
        <taxon>Ascomycota</taxon>
        <taxon>Pezizomycotina</taxon>
        <taxon>Eurotiomycetes</taxon>
        <taxon>Chaetothyriomycetidae</taxon>
        <taxon>Chaetothyriales</taxon>
        <taxon>Herpotrichiellaceae</taxon>
        <taxon>Exophiala</taxon>
    </lineage>
</organism>
<reference evidence="3 4" key="1">
    <citation type="submission" date="2023-08" db="EMBL/GenBank/DDBJ databases">
        <title>Black Yeasts Isolated from many extreme environments.</title>
        <authorList>
            <person name="Coleine C."/>
            <person name="Stajich J.E."/>
            <person name="Selbmann L."/>
        </authorList>
    </citation>
    <scope>NUCLEOTIDE SEQUENCE [LARGE SCALE GENOMIC DNA]</scope>
    <source>
        <strain evidence="3 4">CCFEE 5792</strain>
    </source>
</reference>
<dbReference type="Pfam" id="PF04082">
    <property type="entry name" value="Fungal_trans"/>
    <property type="match status" value="1"/>
</dbReference>
<dbReference type="GO" id="GO:0003677">
    <property type="term" value="F:DNA binding"/>
    <property type="evidence" value="ECO:0007669"/>
    <property type="project" value="InterPro"/>
</dbReference>
<proteinExistence type="predicted"/>
<dbReference type="AlphaFoldDB" id="A0AAV9N126"/>
<dbReference type="Proteomes" id="UP001358417">
    <property type="component" value="Unassembled WGS sequence"/>
</dbReference>
<sequence>MASASNEMASVSTNLPAMGSSIFSSQPPSSTPSAILAVPDAQLPSYITPFRETLDPGILSFLHWRGALSVPQGAFRESLLRAYICYVHPSLPLLDLGEFLSAIEDDGKSRTVSLTLFQAVMFAGSTFVDIDVLEREGFKSHEQARRMFYSKVRTLYDADLETDSLTLIQILVLMTYWYDKIEDPKRRSHWMRIALSFVTDLGLIHHSSLIALPAAQQQLRRRIWWCCLMRDQLISFSERQPPSTPWNESDFPVLLIDDLDVEGLSKALDRLQVLDCKRQSQILMQFCFQKIKLSILIARILHTQYEWTSHRSIASLRSKLFLLPKSSSSASAEYMSRDQELREWGDDTCTALHQSVDIDPSRNSTLVAVHSAVLEMVYSNVLGLVHRPQTLSVHPEDSAAKALQTFSHQTLRRAAMRISEIAEYLNSADLLRFLPPIGLTALLFAGLQLVKDSRSASLSSVHGTTNQNIEQIMQAMIRLKEMYPQAHYAVSVLELVRNKNLDLEGDESLAIASEQVNANNAQTEPEQIAAPEQLNSSEKPAVITGSSWGGIDYSRAKGVDFESLLNLDDVSDIFVSGGFGIADFEQVDWSEIFQERNWDA</sequence>
<evidence type="ECO:0000256" key="1">
    <source>
        <dbReference type="ARBA" id="ARBA00023242"/>
    </source>
</evidence>
<name>A0AAV9N126_9EURO</name>
<dbReference type="InterPro" id="IPR052761">
    <property type="entry name" value="Fungal_Detox/Toxin_TFs"/>
</dbReference>
<evidence type="ECO:0000313" key="4">
    <source>
        <dbReference type="Proteomes" id="UP001358417"/>
    </source>
</evidence>